<keyword evidence="1" id="KW-0812">Transmembrane</keyword>
<evidence type="ECO:0000313" key="3">
    <source>
        <dbReference type="EMBL" id="MBB4618115.1"/>
    </source>
</evidence>
<dbReference type="Pfam" id="PF09335">
    <property type="entry name" value="VTT_dom"/>
    <property type="match status" value="1"/>
</dbReference>
<proteinExistence type="predicted"/>
<evidence type="ECO:0000313" key="4">
    <source>
        <dbReference type="Proteomes" id="UP000574769"/>
    </source>
</evidence>
<reference evidence="3 4" key="1">
    <citation type="submission" date="2020-08" db="EMBL/GenBank/DDBJ databases">
        <title>Genomic Encyclopedia of Type Strains, Phase IV (KMG-IV): sequencing the most valuable type-strain genomes for metagenomic binning, comparative biology and taxonomic classification.</title>
        <authorList>
            <person name="Goeker M."/>
        </authorList>
    </citation>
    <scope>NUCLEOTIDE SEQUENCE [LARGE SCALE GENOMIC DNA]</scope>
    <source>
        <strain evidence="3 4">DSM 15867</strain>
    </source>
</reference>
<comment type="caution">
    <text evidence="3">The sequence shown here is derived from an EMBL/GenBank/DDBJ whole genome shotgun (WGS) entry which is preliminary data.</text>
</comment>
<feature type="domain" description="VTT" evidence="2">
    <location>
        <begin position="23"/>
        <end position="143"/>
    </location>
</feature>
<organism evidence="3 4">
    <name type="scientific">Sphingomonas abaci</name>
    <dbReference type="NCBI Taxonomy" id="237611"/>
    <lineage>
        <taxon>Bacteria</taxon>
        <taxon>Pseudomonadati</taxon>
        <taxon>Pseudomonadota</taxon>
        <taxon>Alphaproteobacteria</taxon>
        <taxon>Sphingomonadales</taxon>
        <taxon>Sphingomonadaceae</taxon>
        <taxon>Sphingomonas</taxon>
    </lineage>
</organism>
<evidence type="ECO:0000259" key="2">
    <source>
        <dbReference type="Pfam" id="PF09335"/>
    </source>
</evidence>
<keyword evidence="1" id="KW-1133">Transmembrane helix</keyword>
<evidence type="ECO:0000256" key="1">
    <source>
        <dbReference type="SAM" id="Phobius"/>
    </source>
</evidence>
<keyword evidence="1" id="KW-0472">Membrane</keyword>
<sequence length="185" mass="20296">MTLPELIAHYGLPALFVGAAMEGETVVVTGGVAAHQGLLPLVGAMIATATGSFAADQAWFASGRYFRDHRWVRQAREKPAFAKAIQWLERYPIGFIFVFRFLYGLRTVSPIAIGTTRVPARTFVLVNAASAAIWGVLFTGIGYLFGHAFERLVGRITTHWPWAVAALAMVGIGFALFRWRKGRQA</sequence>
<gene>
    <name evidence="3" type="ORF">GGQ96_002251</name>
</gene>
<accession>A0A7W7AJC4</accession>
<name>A0A7W7AJC4_9SPHN</name>
<dbReference type="InterPro" id="IPR032816">
    <property type="entry name" value="VTT_dom"/>
</dbReference>
<dbReference type="Proteomes" id="UP000574769">
    <property type="component" value="Unassembled WGS sequence"/>
</dbReference>
<dbReference type="RefSeq" id="WP_184114579.1">
    <property type="nucleotide sequence ID" value="NZ_JACHNY010000004.1"/>
</dbReference>
<feature type="transmembrane region" description="Helical" evidence="1">
    <location>
        <begin position="160"/>
        <end position="179"/>
    </location>
</feature>
<dbReference type="PANTHER" id="PTHR42709">
    <property type="entry name" value="ALKALINE PHOSPHATASE LIKE PROTEIN"/>
    <property type="match status" value="1"/>
</dbReference>
<dbReference type="GO" id="GO:0005886">
    <property type="term" value="C:plasma membrane"/>
    <property type="evidence" value="ECO:0007669"/>
    <property type="project" value="TreeGrafter"/>
</dbReference>
<protein>
    <submittedName>
        <fullName evidence="3">Membrane protein DedA with SNARE-associated domain</fullName>
    </submittedName>
</protein>
<dbReference type="InterPro" id="IPR051311">
    <property type="entry name" value="DedA_domain"/>
</dbReference>
<feature type="transmembrane region" description="Helical" evidence="1">
    <location>
        <begin position="123"/>
        <end position="145"/>
    </location>
</feature>
<dbReference type="EMBL" id="JACHNY010000004">
    <property type="protein sequence ID" value="MBB4618115.1"/>
    <property type="molecule type" value="Genomic_DNA"/>
</dbReference>
<dbReference type="AlphaFoldDB" id="A0A7W7AJC4"/>
<dbReference type="PANTHER" id="PTHR42709:SF2">
    <property type="entry name" value="INNER MEMBRANE PROTEIN YOHD"/>
    <property type="match status" value="1"/>
</dbReference>
<keyword evidence="4" id="KW-1185">Reference proteome</keyword>